<reference evidence="1" key="1">
    <citation type="submission" date="2023-08" db="EMBL/GenBank/DDBJ databases">
        <title>Complete Genome Sequences of butyrate producing Anaerostipes hadrus strains BA1 and GIF7 isolated from the terminal ileum of a healthy lean male.</title>
        <authorList>
            <person name="Low A."/>
            <person name="Sheludchenko M."/>
            <person name="Cheng H.E."/>
            <person name="Koh X.Q."/>
            <person name="Lee J."/>
        </authorList>
    </citation>
    <scope>NUCLEOTIDE SEQUENCE</scope>
    <source>
        <strain evidence="1">BA1</strain>
    </source>
</reference>
<accession>A0AAQ3JKG7</accession>
<name>A0AAQ3JKG7_ANAHA</name>
<dbReference type="GeneID" id="92740739"/>
<sequence length="71" mass="8077">MMKFEKGQVYTGSDSNIFVKGAYGSMVRFIEGCSTAAIHDMQEIPAENLEEYINEWGFKRADPEYEAFLNA</sequence>
<dbReference type="Proteomes" id="UP001243496">
    <property type="component" value="Chromosome"/>
</dbReference>
<evidence type="ECO:0000313" key="1">
    <source>
        <dbReference type="EMBL" id="WMD17456.1"/>
    </source>
</evidence>
<protein>
    <submittedName>
        <fullName evidence="1">Uncharacterized protein</fullName>
    </submittedName>
</protein>
<dbReference type="RefSeq" id="WP_306857956.1">
    <property type="nucleotide sequence ID" value="NZ_CP132968.1"/>
</dbReference>
<evidence type="ECO:0000313" key="2">
    <source>
        <dbReference type="Proteomes" id="UP001243496"/>
    </source>
</evidence>
<organism evidence="1 2">
    <name type="scientific">Anaerostipes hadrus</name>
    <dbReference type="NCBI Taxonomy" id="649756"/>
    <lineage>
        <taxon>Bacteria</taxon>
        <taxon>Bacillati</taxon>
        <taxon>Bacillota</taxon>
        <taxon>Clostridia</taxon>
        <taxon>Lachnospirales</taxon>
        <taxon>Lachnospiraceae</taxon>
        <taxon>Anaerostipes</taxon>
    </lineage>
</organism>
<dbReference type="AlphaFoldDB" id="A0AAQ3JKG7"/>
<dbReference type="EMBL" id="CP132968">
    <property type="protein sequence ID" value="WMD17456.1"/>
    <property type="molecule type" value="Genomic_DNA"/>
</dbReference>
<proteinExistence type="predicted"/>
<gene>
    <name evidence="1" type="ORF">RBI15_05005</name>
</gene>